<dbReference type="InterPro" id="IPR036291">
    <property type="entry name" value="NAD(P)-bd_dom_sf"/>
</dbReference>
<evidence type="ECO:0000313" key="4">
    <source>
        <dbReference type="Proteomes" id="UP000314294"/>
    </source>
</evidence>
<evidence type="ECO:0000313" key="3">
    <source>
        <dbReference type="EMBL" id="TNN49435.1"/>
    </source>
</evidence>
<gene>
    <name evidence="3" type="ORF">EYF80_040390</name>
</gene>
<organism evidence="3 4">
    <name type="scientific">Liparis tanakae</name>
    <name type="common">Tanaka's snailfish</name>
    <dbReference type="NCBI Taxonomy" id="230148"/>
    <lineage>
        <taxon>Eukaryota</taxon>
        <taxon>Metazoa</taxon>
        <taxon>Chordata</taxon>
        <taxon>Craniata</taxon>
        <taxon>Vertebrata</taxon>
        <taxon>Euteleostomi</taxon>
        <taxon>Actinopterygii</taxon>
        <taxon>Neopterygii</taxon>
        <taxon>Teleostei</taxon>
        <taxon>Neoteleostei</taxon>
        <taxon>Acanthomorphata</taxon>
        <taxon>Eupercaria</taxon>
        <taxon>Perciformes</taxon>
        <taxon>Cottioidei</taxon>
        <taxon>Cottales</taxon>
        <taxon>Liparidae</taxon>
        <taxon>Liparis</taxon>
    </lineage>
</organism>
<feature type="region of interest" description="Disordered" evidence="1">
    <location>
        <begin position="73"/>
        <end position="99"/>
    </location>
</feature>
<name>A0A4Z2G8M8_9TELE</name>
<keyword evidence="2" id="KW-0812">Transmembrane</keyword>
<proteinExistence type="predicted"/>
<dbReference type="PANTHER" id="PTHR43544">
    <property type="entry name" value="SHORT-CHAIN DEHYDROGENASE/REDUCTASE"/>
    <property type="match status" value="1"/>
</dbReference>
<dbReference type="InterPro" id="IPR051468">
    <property type="entry name" value="Fungal_SecMetab_SDRs"/>
</dbReference>
<evidence type="ECO:0000256" key="2">
    <source>
        <dbReference type="SAM" id="Phobius"/>
    </source>
</evidence>
<evidence type="ECO:0000256" key="1">
    <source>
        <dbReference type="SAM" id="MobiDB-lite"/>
    </source>
</evidence>
<dbReference type="Proteomes" id="UP000314294">
    <property type="component" value="Unassembled WGS sequence"/>
</dbReference>
<comment type="caution">
    <text evidence="3">The sequence shown here is derived from an EMBL/GenBank/DDBJ whole genome shotgun (WGS) entry which is preliminary data.</text>
</comment>
<dbReference type="SUPFAM" id="SSF51735">
    <property type="entry name" value="NAD(P)-binding Rossmann-fold domains"/>
    <property type="match status" value="1"/>
</dbReference>
<accession>A0A4Z2G8M8</accession>
<reference evidence="3 4" key="1">
    <citation type="submission" date="2019-03" db="EMBL/GenBank/DDBJ databases">
        <title>First draft genome of Liparis tanakae, snailfish: a comprehensive survey of snailfish specific genes.</title>
        <authorList>
            <person name="Kim W."/>
            <person name="Song I."/>
            <person name="Jeong J.-H."/>
            <person name="Kim D."/>
            <person name="Kim S."/>
            <person name="Ryu S."/>
            <person name="Song J.Y."/>
            <person name="Lee S.K."/>
        </authorList>
    </citation>
    <scope>NUCLEOTIDE SEQUENCE [LARGE SCALE GENOMIC DNA]</scope>
    <source>
        <tissue evidence="3">Muscle</tissue>
    </source>
</reference>
<keyword evidence="4" id="KW-1185">Reference proteome</keyword>
<dbReference type="InterPro" id="IPR002347">
    <property type="entry name" value="SDR_fam"/>
</dbReference>
<dbReference type="Pfam" id="PF00106">
    <property type="entry name" value="adh_short"/>
    <property type="match status" value="1"/>
</dbReference>
<dbReference type="EMBL" id="SRLO01000657">
    <property type="protein sequence ID" value="TNN49435.1"/>
    <property type="molecule type" value="Genomic_DNA"/>
</dbReference>
<dbReference type="PANTHER" id="PTHR43544:SF33">
    <property type="entry name" value="C-FACTOR"/>
    <property type="match status" value="1"/>
</dbReference>
<feature type="compositionally biased region" description="Polar residues" evidence="1">
    <location>
        <begin position="74"/>
        <end position="96"/>
    </location>
</feature>
<keyword evidence="2" id="KW-0472">Membrane</keyword>
<feature type="transmembrane region" description="Helical" evidence="2">
    <location>
        <begin position="172"/>
        <end position="192"/>
    </location>
</feature>
<keyword evidence="2" id="KW-1133">Transmembrane helix</keyword>
<dbReference type="GO" id="GO:0005737">
    <property type="term" value="C:cytoplasm"/>
    <property type="evidence" value="ECO:0007669"/>
    <property type="project" value="TreeGrafter"/>
</dbReference>
<dbReference type="OrthoDB" id="7289984at2759"/>
<dbReference type="AlphaFoldDB" id="A0A4Z2G8M8"/>
<dbReference type="GO" id="GO:0016491">
    <property type="term" value="F:oxidoreductase activity"/>
    <property type="evidence" value="ECO:0007669"/>
    <property type="project" value="TreeGrafter"/>
</dbReference>
<dbReference type="Gene3D" id="3.40.50.720">
    <property type="entry name" value="NAD(P)-binding Rossmann-like Domain"/>
    <property type="match status" value="2"/>
</dbReference>
<sequence length="229" mass="23838">MARQLRGNVLVTGSNRGLGLELLRQLAARGGERTRLYAGCRAPEGAGAQGCFGSVGMAIDRMAFGPVSGRSLMVTPSETSRPNILDGSPSSSSVNTPPDWLPTGDVSLGLEITEYMSDEDSISAAVQAVSRQIGAGGLNLLINNAAINQPAAPAPLAATGKKDMMDVYETNVVGPFLLAKVGVVSLLVLWVVDASCALWNSKIFPAPPRVLDPADRWVGAMITTSFGPS</sequence>
<protein>
    <submittedName>
        <fullName evidence="3">Uncharacterized protein</fullName>
    </submittedName>
</protein>